<dbReference type="Gene3D" id="3.30.160.70">
    <property type="entry name" value="Methylated DNA-protein cysteine methyltransferase domain"/>
    <property type="match status" value="1"/>
</dbReference>
<evidence type="ECO:0000313" key="12">
    <source>
        <dbReference type="EMBL" id="SIR17254.1"/>
    </source>
</evidence>
<evidence type="ECO:0000256" key="3">
    <source>
        <dbReference type="ARBA" id="ARBA00008711"/>
    </source>
</evidence>
<dbReference type="InterPro" id="IPR008332">
    <property type="entry name" value="MethylG_MeTrfase_N"/>
</dbReference>
<dbReference type="RefSeq" id="WP_076545406.1">
    <property type="nucleotide sequence ID" value="NZ_FTNC01000015.1"/>
</dbReference>
<comment type="similarity">
    <text evidence="4">Belongs to the alkylbase DNA glycosidase AlkA family.</text>
</comment>
<comment type="similarity">
    <text evidence="3 10">Belongs to the MGMT family.</text>
</comment>
<dbReference type="Pfam" id="PF02870">
    <property type="entry name" value="Methyltransf_1N"/>
    <property type="match status" value="1"/>
</dbReference>
<dbReference type="AlphaFoldDB" id="A0A1N6YRK6"/>
<dbReference type="GO" id="GO:0032131">
    <property type="term" value="F:alkylated DNA binding"/>
    <property type="evidence" value="ECO:0007669"/>
    <property type="project" value="TreeGrafter"/>
</dbReference>
<keyword evidence="6 10" id="KW-0808">Transferase</keyword>
<dbReference type="CDD" id="cd06445">
    <property type="entry name" value="ATase"/>
    <property type="match status" value="1"/>
</dbReference>
<evidence type="ECO:0000256" key="7">
    <source>
        <dbReference type="ARBA" id="ARBA00022763"/>
    </source>
</evidence>
<dbReference type="InterPro" id="IPR014048">
    <property type="entry name" value="MethylDNA_cys_MeTrfase_DNA-bd"/>
</dbReference>
<comment type="catalytic activity">
    <reaction evidence="2 10">
        <text>a 4-O-methyl-thymidine in DNA + L-cysteinyl-[protein] = a thymidine in DNA + S-methyl-L-cysteinyl-[protein]</text>
        <dbReference type="Rhea" id="RHEA:53428"/>
        <dbReference type="Rhea" id="RHEA-COMP:10131"/>
        <dbReference type="Rhea" id="RHEA-COMP:10132"/>
        <dbReference type="Rhea" id="RHEA-COMP:13555"/>
        <dbReference type="Rhea" id="RHEA-COMP:13556"/>
        <dbReference type="ChEBI" id="CHEBI:29950"/>
        <dbReference type="ChEBI" id="CHEBI:82612"/>
        <dbReference type="ChEBI" id="CHEBI:137386"/>
        <dbReference type="ChEBI" id="CHEBI:137387"/>
        <dbReference type="EC" id="2.1.1.63"/>
    </reaction>
</comment>
<dbReference type="InterPro" id="IPR036388">
    <property type="entry name" value="WH-like_DNA-bd_sf"/>
</dbReference>
<dbReference type="GO" id="GO:0043916">
    <property type="term" value="F:DNA-7-methylguanine glycosylase activity"/>
    <property type="evidence" value="ECO:0007669"/>
    <property type="project" value="TreeGrafter"/>
</dbReference>
<dbReference type="CDD" id="cd00056">
    <property type="entry name" value="ENDO3c"/>
    <property type="match status" value="1"/>
</dbReference>
<feature type="active site" description="Nucleophile; methyl group acceptor" evidence="10">
    <location>
        <position position="337"/>
    </location>
</feature>
<dbReference type="FunFam" id="1.10.10.10:FF:000214">
    <property type="entry name" value="Methylated-DNA--protein-cysteine methyltransferase"/>
    <property type="match status" value="1"/>
</dbReference>
<protein>
    <recommendedName>
        <fullName evidence="10">Methylated-DNA--protein-cysteine methyltransferase</fullName>
        <ecNumber evidence="10">2.1.1.63</ecNumber>
    </recommendedName>
    <alternativeName>
        <fullName evidence="10">6-O-methylguanine-DNA methyltransferase</fullName>
        <shortName evidence="10">MGMT</shortName>
    </alternativeName>
    <alternativeName>
        <fullName evidence="10">O-6-methylguanine-DNA-alkyltransferase</fullName>
    </alternativeName>
</protein>
<dbReference type="GO" id="GO:0003908">
    <property type="term" value="F:methylated-DNA-[protein]-cysteine S-methyltransferase activity"/>
    <property type="evidence" value="ECO:0007669"/>
    <property type="project" value="UniProtKB-UniRule"/>
</dbReference>
<comment type="catalytic activity">
    <reaction evidence="9 10">
        <text>a 6-O-methyl-2'-deoxyguanosine in DNA + L-cysteinyl-[protein] = S-methyl-L-cysteinyl-[protein] + a 2'-deoxyguanosine in DNA</text>
        <dbReference type="Rhea" id="RHEA:24000"/>
        <dbReference type="Rhea" id="RHEA-COMP:10131"/>
        <dbReference type="Rhea" id="RHEA-COMP:10132"/>
        <dbReference type="Rhea" id="RHEA-COMP:11367"/>
        <dbReference type="Rhea" id="RHEA-COMP:11368"/>
        <dbReference type="ChEBI" id="CHEBI:29950"/>
        <dbReference type="ChEBI" id="CHEBI:82612"/>
        <dbReference type="ChEBI" id="CHEBI:85445"/>
        <dbReference type="ChEBI" id="CHEBI:85448"/>
        <dbReference type="EC" id="2.1.1.63"/>
    </reaction>
</comment>
<dbReference type="Gene3D" id="1.10.10.10">
    <property type="entry name" value="Winged helix-like DNA-binding domain superfamily/Winged helix DNA-binding domain"/>
    <property type="match status" value="1"/>
</dbReference>
<sequence>MKKRIEISQEEIDYLKAKDQRMSDLIEYVGEINRQYNPDYFTALTQSIVYQQLSAQAADSIWKKVTDLLPELTPEAVASVSNKELKESGLSERKIDYLNNLAEAVLEDKVQLANIDQLSDQEIIDQLVEVKGIGRWTAEMFLIFSLVRRDVISYNDLGIRKGIQWFYGLKSEPDEKDFKKFKSTFSPYNTAASFYIWEVTTQNLDQDFKSAAELKTDNKVAYYDSPIGLIEIQADKGELISLHFKDKKPYQQDMTAVLLETKKQLDQYFAGARKKFELPLKIEGTDFQKRVWKQLIEIPYGDTFSYKEVAEAISNDKAYRAVGNANNRNSIPLIIPCHRVTASNGKLGGYGAGIWRKKWLLKHEKENLYF</sequence>
<dbReference type="InterPro" id="IPR023546">
    <property type="entry name" value="MGMT"/>
</dbReference>
<evidence type="ECO:0000256" key="4">
    <source>
        <dbReference type="ARBA" id="ARBA00010817"/>
    </source>
</evidence>
<evidence type="ECO:0000259" key="11">
    <source>
        <dbReference type="SMART" id="SM00478"/>
    </source>
</evidence>
<evidence type="ECO:0000256" key="6">
    <source>
        <dbReference type="ARBA" id="ARBA00022679"/>
    </source>
</evidence>
<dbReference type="SUPFAM" id="SSF46767">
    <property type="entry name" value="Methylated DNA-protein cysteine methyltransferase, C-terminal domain"/>
    <property type="match status" value="1"/>
</dbReference>
<accession>A0A1N6YRK6</accession>
<evidence type="ECO:0000256" key="8">
    <source>
        <dbReference type="ARBA" id="ARBA00023204"/>
    </source>
</evidence>
<dbReference type="SMART" id="SM00478">
    <property type="entry name" value="ENDO3c"/>
    <property type="match status" value="1"/>
</dbReference>
<dbReference type="Proteomes" id="UP000185669">
    <property type="component" value="Unassembled WGS sequence"/>
</dbReference>
<evidence type="ECO:0000256" key="1">
    <source>
        <dbReference type="ARBA" id="ARBA00000086"/>
    </source>
</evidence>
<dbReference type="InterPro" id="IPR011257">
    <property type="entry name" value="DNA_glycosylase"/>
</dbReference>
<dbReference type="InterPro" id="IPR003265">
    <property type="entry name" value="HhH-GPD_domain"/>
</dbReference>
<dbReference type="PANTHER" id="PTHR43003">
    <property type="entry name" value="DNA-3-METHYLADENINE GLYCOSYLASE"/>
    <property type="match status" value="1"/>
</dbReference>
<name>A0A1N6YRK6_9FIRM</name>
<dbReference type="FunFam" id="1.10.340.30:FF:000004">
    <property type="entry name" value="DNA-3-methyladenine glycosylase II"/>
    <property type="match status" value="1"/>
</dbReference>
<dbReference type="OrthoDB" id="9785929at2"/>
<proteinExistence type="inferred from homology"/>
<dbReference type="Gene3D" id="1.10.1670.40">
    <property type="match status" value="1"/>
</dbReference>
<dbReference type="EC" id="2.1.1.63" evidence="10"/>
<dbReference type="GO" id="GO:0005737">
    <property type="term" value="C:cytoplasm"/>
    <property type="evidence" value="ECO:0007669"/>
    <property type="project" value="UniProtKB-SubCell"/>
</dbReference>
<keyword evidence="13" id="KW-1185">Reference proteome</keyword>
<evidence type="ECO:0000313" key="13">
    <source>
        <dbReference type="Proteomes" id="UP000185669"/>
    </source>
</evidence>
<keyword evidence="5 10" id="KW-0489">Methyltransferase</keyword>
<comment type="subcellular location">
    <subcellularLocation>
        <location evidence="10">Cytoplasm</location>
    </subcellularLocation>
</comment>
<dbReference type="Gene3D" id="1.10.340.30">
    <property type="entry name" value="Hypothetical protein, domain 2"/>
    <property type="match status" value="1"/>
</dbReference>
<dbReference type="GO" id="GO:0008725">
    <property type="term" value="F:DNA-3-methyladenine glycosylase activity"/>
    <property type="evidence" value="ECO:0007669"/>
    <property type="project" value="TreeGrafter"/>
</dbReference>
<dbReference type="GO" id="GO:0006307">
    <property type="term" value="P:DNA alkylation repair"/>
    <property type="evidence" value="ECO:0007669"/>
    <property type="project" value="UniProtKB-UniRule"/>
</dbReference>
<dbReference type="EMBL" id="FTNC01000015">
    <property type="protein sequence ID" value="SIR17254.1"/>
    <property type="molecule type" value="Genomic_DNA"/>
</dbReference>
<dbReference type="PANTHER" id="PTHR43003:SF5">
    <property type="entry name" value="DNA-3-METHYLADENINE GLYCOSYLASE"/>
    <property type="match status" value="1"/>
</dbReference>
<dbReference type="GO" id="GO:0006285">
    <property type="term" value="P:base-excision repair, AP site formation"/>
    <property type="evidence" value="ECO:0007669"/>
    <property type="project" value="TreeGrafter"/>
</dbReference>
<keyword evidence="10" id="KW-0963">Cytoplasm</keyword>
<dbReference type="HAMAP" id="MF_00772">
    <property type="entry name" value="OGT"/>
    <property type="match status" value="1"/>
</dbReference>
<keyword evidence="7 10" id="KW-0227">DNA damage</keyword>
<dbReference type="Pfam" id="PF01035">
    <property type="entry name" value="DNA_binding_1"/>
    <property type="match status" value="1"/>
</dbReference>
<dbReference type="InterPro" id="IPR036631">
    <property type="entry name" value="MGMT_N_sf"/>
</dbReference>
<feature type="domain" description="HhH-GPD" evidence="11">
    <location>
        <begin position="49"/>
        <end position="204"/>
    </location>
</feature>
<comment type="function">
    <text evidence="10">Involved in the cellular defense against the biological effects of O6-methylguanine (O6-MeG) and O4-methylthymine (O4-MeT) in DNA. Repairs the methylated nucleobase in DNA by stoichiometrically transferring the methyl group to a cysteine residue in the enzyme. This is a suicide reaction: the enzyme is irreversibly inactivated.</text>
</comment>
<reference evidence="13" key="1">
    <citation type="submission" date="2017-01" db="EMBL/GenBank/DDBJ databases">
        <authorList>
            <person name="Varghese N."/>
            <person name="Submissions S."/>
        </authorList>
    </citation>
    <scope>NUCLEOTIDE SEQUENCE [LARGE SCALE GENOMIC DNA]</scope>
    <source>
        <strain evidence="13">ATCC 700103</strain>
    </source>
</reference>
<dbReference type="Pfam" id="PF00730">
    <property type="entry name" value="HhH-GPD"/>
    <property type="match status" value="1"/>
</dbReference>
<evidence type="ECO:0000256" key="10">
    <source>
        <dbReference type="HAMAP-Rule" id="MF_00772"/>
    </source>
</evidence>
<dbReference type="STRING" id="56779.SAMN05421834_11532"/>
<keyword evidence="8 10" id="KW-0234">DNA repair</keyword>
<evidence type="ECO:0000256" key="9">
    <source>
        <dbReference type="ARBA" id="ARBA00049348"/>
    </source>
</evidence>
<dbReference type="GO" id="GO:0032259">
    <property type="term" value="P:methylation"/>
    <property type="evidence" value="ECO:0007669"/>
    <property type="project" value="UniProtKB-KW"/>
</dbReference>
<gene>
    <name evidence="12" type="ORF">SAMN05421834_11532</name>
</gene>
<dbReference type="GO" id="GO:0032993">
    <property type="term" value="C:protein-DNA complex"/>
    <property type="evidence" value="ECO:0007669"/>
    <property type="project" value="TreeGrafter"/>
</dbReference>
<evidence type="ECO:0000256" key="5">
    <source>
        <dbReference type="ARBA" id="ARBA00022603"/>
    </source>
</evidence>
<organism evidence="12 13">
    <name type="scientific">Halanaerobium kushneri</name>
    <dbReference type="NCBI Taxonomy" id="56779"/>
    <lineage>
        <taxon>Bacteria</taxon>
        <taxon>Bacillati</taxon>
        <taxon>Bacillota</taxon>
        <taxon>Clostridia</taxon>
        <taxon>Halanaerobiales</taxon>
        <taxon>Halanaerobiaceae</taxon>
        <taxon>Halanaerobium</taxon>
    </lineage>
</organism>
<dbReference type="SUPFAM" id="SSF48150">
    <property type="entry name" value="DNA-glycosylase"/>
    <property type="match status" value="1"/>
</dbReference>
<dbReference type="InterPro" id="IPR051912">
    <property type="entry name" value="Alkylbase_DNA_Glycosylase/TA"/>
</dbReference>
<evidence type="ECO:0000256" key="2">
    <source>
        <dbReference type="ARBA" id="ARBA00001286"/>
    </source>
</evidence>
<dbReference type="SUPFAM" id="SSF53155">
    <property type="entry name" value="Methylated DNA-protein cysteine methyltransferase domain"/>
    <property type="match status" value="1"/>
</dbReference>
<dbReference type="InterPro" id="IPR036217">
    <property type="entry name" value="MethylDNA_cys_MeTrfase_DNAb"/>
</dbReference>
<comment type="miscellaneous">
    <text evidence="10">This enzyme catalyzes only one turnover and therefore is not strictly catalytic. According to one definition, an enzyme is a biocatalyst that acts repeatedly and over many reaction cycles.</text>
</comment>
<dbReference type="NCBIfam" id="TIGR00589">
    <property type="entry name" value="ogt"/>
    <property type="match status" value="1"/>
</dbReference>
<comment type="catalytic activity">
    <reaction evidence="1">
        <text>Hydrolysis of alkylated DNA, releasing 3-methyladenine, 3-methylguanine, 7-methylguanine and 7-methyladenine.</text>
        <dbReference type="EC" id="3.2.2.21"/>
    </reaction>
</comment>